<evidence type="ECO:0000313" key="1">
    <source>
        <dbReference type="EMBL" id="CAG5073647.1"/>
    </source>
</evidence>
<keyword evidence="2" id="KW-1185">Reference proteome</keyword>
<protein>
    <recommendedName>
        <fullName evidence="3">Antitoxin</fullName>
    </recommendedName>
</protein>
<proteinExistence type="predicted"/>
<comment type="caution">
    <text evidence="1">The sequence shown here is derived from an EMBL/GenBank/DDBJ whole genome shotgun (WGS) entry which is preliminary data.</text>
</comment>
<gene>
    <name evidence="1" type="ORF">DYBT9623_04845</name>
</gene>
<dbReference type="Proteomes" id="UP000679725">
    <property type="component" value="Unassembled WGS sequence"/>
</dbReference>
<accession>A0ABM8UWU7</accession>
<reference evidence="1 2" key="1">
    <citation type="submission" date="2021-04" db="EMBL/GenBank/DDBJ databases">
        <authorList>
            <person name="Rodrigo-Torres L."/>
            <person name="Arahal R. D."/>
            <person name="Lucena T."/>
        </authorList>
    </citation>
    <scope>NUCLEOTIDE SEQUENCE [LARGE SCALE GENOMIC DNA]</scope>
    <source>
        <strain evidence="1 2">CECT 9623</strain>
    </source>
</reference>
<dbReference type="EMBL" id="CAJRAU010000009">
    <property type="protein sequence ID" value="CAG5073647.1"/>
    <property type="molecule type" value="Genomic_DNA"/>
</dbReference>
<sequence>MNLHAQIVEEAGTPKFALLPIKEYESLINELSDFDSIEDLADYLSALRTKGETKVWHSLEDVKSELGIR</sequence>
<evidence type="ECO:0008006" key="3">
    <source>
        <dbReference type="Google" id="ProtNLM"/>
    </source>
</evidence>
<organism evidence="1 2">
    <name type="scientific">Dyadobacter linearis</name>
    <dbReference type="NCBI Taxonomy" id="2823330"/>
    <lineage>
        <taxon>Bacteria</taxon>
        <taxon>Pseudomonadati</taxon>
        <taxon>Bacteroidota</taxon>
        <taxon>Cytophagia</taxon>
        <taxon>Cytophagales</taxon>
        <taxon>Spirosomataceae</taxon>
        <taxon>Dyadobacter</taxon>
    </lineage>
</organism>
<evidence type="ECO:0000313" key="2">
    <source>
        <dbReference type="Proteomes" id="UP000679725"/>
    </source>
</evidence>
<name>A0ABM8UWU7_9BACT</name>